<sequence length="425" mass="47843">MATKLSTTGHENRLSRNLAVYGLSADISISDVDVGLKQKHPVLRVADALQTLAAVGKFEGQFLMGHSSSAFSSDAEAGCNMLGDSLLTRLLYSVMLGRVYNSRKAKGKPLSLLVKNLSLELRDAFFNGVELAVGDDVRKYFLVPIAVKGDWPALAKVGQLTRHFGRQAQQKPGHGICHLCLADKDGYKDWHNLSYDRMLQMRVDAPMPWHQEPDLLSAVPIQESHKPNFFRIDLFHTLHKGLFADLCANAIVCSFDFDIFGNWFKGADTVSLMYFLENRLQNELESLDNDASSFFAEIVSALSAANKFMKCIYHSSLWLSKEERNTLLNSGYKFSNSFAKCAQAAYDWGLTRFKYQPKFHMFGELLFQLAFERHHNLPSISPLAFCTQLDEDFIGKVAAFSRAVSVRTVHERTLSRYMIALASRW</sequence>
<evidence type="ECO:0000313" key="2">
    <source>
        <dbReference type="Proteomes" id="UP001642464"/>
    </source>
</evidence>
<accession>A0ABP0KXT7</accession>
<protein>
    <submittedName>
        <fullName evidence="1">Uncharacterized protein</fullName>
    </submittedName>
</protein>
<comment type="caution">
    <text evidence="1">The sequence shown here is derived from an EMBL/GenBank/DDBJ whole genome shotgun (WGS) entry which is preliminary data.</text>
</comment>
<organism evidence="1 2">
    <name type="scientific">Durusdinium trenchii</name>
    <dbReference type="NCBI Taxonomy" id="1381693"/>
    <lineage>
        <taxon>Eukaryota</taxon>
        <taxon>Sar</taxon>
        <taxon>Alveolata</taxon>
        <taxon>Dinophyceae</taxon>
        <taxon>Suessiales</taxon>
        <taxon>Symbiodiniaceae</taxon>
        <taxon>Durusdinium</taxon>
    </lineage>
</organism>
<gene>
    <name evidence="1" type="ORF">SCF082_LOCUS19751</name>
</gene>
<dbReference type="Proteomes" id="UP001642464">
    <property type="component" value="Unassembled WGS sequence"/>
</dbReference>
<name>A0ABP0KXT7_9DINO</name>
<proteinExistence type="predicted"/>
<evidence type="ECO:0000313" key="1">
    <source>
        <dbReference type="EMBL" id="CAK9031705.1"/>
    </source>
</evidence>
<keyword evidence="2" id="KW-1185">Reference proteome</keyword>
<reference evidence="1 2" key="1">
    <citation type="submission" date="2024-02" db="EMBL/GenBank/DDBJ databases">
        <authorList>
            <person name="Chen Y."/>
            <person name="Shah S."/>
            <person name="Dougan E. K."/>
            <person name="Thang M."/>
            <person name="Chan C."/>
        </authorList>
    </citation>
    <scope>NUCLEOTIDE SEQUENCE [LARGE SCALE GENOMIC DNA]</scope>
</reference>
<dbReference type="EMBL" id="CAXAMM010013570">
    <property type="protein sequence ID" value="CAK9031705.1"/>
    <property type="molecule type" value="Genomic_DNA"/>
</dbReference>